<dbReference type="PROSITE" id="PS50090">
    <property type="entry name" value="MYB_LIKE"/>
    <property type="match status" value="1"/>
</dbReference>
<keyword evidence="6" id="KW-0539">Nucleus</keyword>
<comment type="caution">
    <text evidence="9">The sequence shown here is derived from an EMBL/GenBank/DDBJ whole genome shotgun (WGS) entry which is preliminary data.</text>
</comment>
<dbReference type="AlphaFoldDB" id="A0A7J7NCN5"/>
<keyword evidence="3" id="KW-0175">Coiled coil</keyword>
<evidence type="ECO:0000259" key="8">
    <source>
        <dbReference type="PROSITE" id="PS50090"/>
    </source>
</evidence>
<evidence type="ECO:0000313" key="9">
    <source>
        <dbReference type="EMBL" id="KAF6164917.1"/>
    </source>
</evidence>
<evidence type="ECO:0000256" key="4">
    <source>
        <dbReference type="ARBA" id="ARBA00023125"/>
    </source>
</evidence>
<gene>
    <name evidence="9" type="ORF">GIB67_017120</name>
</gene>
<name>A0A7J7NCN5_9MAGN</name>
<dbReference type="GO" id="GO:0000976">
    <property type="term" value="F:transcription cis-regulatory region binding"/>
    <property type="evidence" value="ECO:0007669"/>
    <property type="project" value="TreeGrafter"/>
</dbReference>
<proteinExistence type="predicted"/>
<reference evidence="9 10" key="1">
    <citation type="journal article" date="2020" name="IScience">
        <title>Genome Sequencing of the Endangered Kingdonia uniflora (Circaeasteraceae, Ranunculales) Reveals Potential Mechanisms of Evolutionary Specialization.</title>
        <authorList>
            <person name="Sun Y."/>
            <person name="Deng T."/>
            <person name="Zhang A."/>
            <person name="Moore M.J."/>
            <person name="Landis J.B."/>
            <person name="Lin N."/>
            <person name="Zhang H."/>
            <person name="Zhang X."/>
            <person name="Huang J."/>
            <person name="Zhang X."/>
            <person name="Sun H."/>
            <person name="Wang H."/>
        </authorList>
    </citation>
    <scope>NUCLEOTIDE SEQUENCE [LARGE SCALE GENOMIC DNA]</scope>
    <source>
        <strain evidence="9">TB1705</strain>
        <tissue evidence="9">Leaf</tissue>
    </source>
</reference>
<protein>
    <recommendedName>
        <fullName evidence="8">Myb-like domain-containing protein</fullName>
    </recommendedName>
</protein>
<dbReference type="EMBL" id="JACGCM010000882">
    <property type="protein sequence ID" value="KAF6164917.1"/>
    <property type="molecule type" value="Genomic_DNA"/>
</dbReference>
<dbReference type="FunFam" id="1.10.10.60:FF:000104">
    <property type="entry name" value="trihelix transcription factor ASIL2"/>
    <property type="match status" value="1"/>
</dbReference>
<feature type="compositionally biased region" description="Acidic residues" evidence="7">
    <location>
        <begin position="177"/>
        <end position="187"/>
    </location>
</feature>
<dbReference type="PANTHER" id="PTHR31307">
    <property type="entry name" value="TRIHELIX TRANSCRIPTION FACTOR ASIL2"/>
    <property type="match status" value="1"/>
</dbReference>
<keyword evidence="2" id="KW-0805">Transcription regulation</keyword>
<dbReference type="Pfam" id="PF13837">
    <property type="entry name" value="Myb_DNA-bind_4"/>
    <property type="match status" value="1"/>
</dbReference>
<dbReference type="PANTHER" id="PTHR31307:SF40">
    <property type="entry name" value="TRIHELIX TRANSCRIPTION FACTOR ENAP1-RELATED"/>
    <property type="match status" value="1"/>
</dbReference>
<evidence type="ECO:0000256" key="6">
    <source>
        <dbReference type="ARBA" id="ARBA00023242"/>
    </source>
</evidence>
<keyword evidence="5" id="KW-0804">Transcription</keyword>
<dbReference type="Gene3D" id="1.10.10.60">
    <property type="entry name" value="Homeodomain-like"/>
    <property type="match status" value="1"/>
</dbReference>
<feature type="domain" description="Myb-like" evidence="8">
    <location>
        <begin position="17"/>
        <end position="78"/>
    </location>
</feature>
<sequence>MKDAIVSHGGGGRDDCWTESETSTLMDAWGDRYLQLNRGNLRQKDWKEVADAVNICREGDKKPPRTDVQCRNRVDTVKKKYKLEKTKPGTSSWPLFDQLDYLIGQAGSGEPVVTPLKKIMPPPIAYRPPWVNLAVKKETFDPNPNPNHKSNGRAVYRDGSSSKSIGSTGSSSLGGGGEEEEEEEEDGVFSNGGRKRRVGMDLKDGSVIGELAKSLLKFGEVYERMESARQEQMMELEKQRMEFAKDIEIQRMQMFMEAHLDLKRMKLTKRSNNGEHLSTRHASLASSTLIII</sequence>
<dbReference type="InterPro" id="IPR044823">
    <property type="entry name" value="ASIL1/2-like"/>
</dbReference>
<feature type="region of interest" description="Disordered" evidence="7">
    <location>
        <begin position="137"/>
        <end position="196"/>
    </location>
</feature>
<evidence type="ECO:0000256" key="2">
    <source>
        <dbReference type="ARBA" id="ARBA00023015"/>
    </source>
</evidence>
<comment type="subcellular location">
    <subcellularLocation>
        <location evidence="1">Nucleus</location>
    </subcellularLocation>
</comment>
<keyword evidence="4" id="KW-0238">DNA-binding</keyword>
<feature type="compositionally biased region" description="Low complexity" evidence="7">
    <location>
        <begin position="159"/>
        <end position="171"/>
    </location>
</feature>
<keyword evidence="10" id="KW-1185">Reference proteome</keyword>
<dbReference type="InterPro" id="IPR044822">
    <property type="entry name" value="Myb_DNA-bind_4"/>
</dbReference>
<accession>A0A7J7NCN5</accession>
<dbReference type="Proteomes" id="UP000541444">
    <property type="component" value="Unassembled WGS sequence"/>
</dbReference>
<dbReference type="GO" id="GO:0005634">
    <property type="term" value="C:nucleus"/>
    <property type="evidence" value="ECO:0007669"/>
    <property type="project" value="UniProtKB-SubCell"/>
</dbReference>
<evidence type="ECO:0000256" key="1">
    <source>
        <dbReference type="ARBA" id="ARBA00004123"/>
    </source>
</evidence>
<evidence type="ECO:0000256" key="3">
    <source>
        <dbReference type="ARBA" id="ARBA00023054"/>
    </source>
</evidence>
<organism evidence="9 10">
    <name type="scientific">Kingdonia uniflora</name>
    <dbReference type="NCBI Taxonomy" id="39325"/>
    <lineage>
        <taxon>Eukaryota</taxon>
        <taxon>Viridiplantae</taxon>
        <taxon>Streptophyta</taxon>
        <taxon>Embryophyta</taxon>
        <taxon>Tracheophyta</taxon>
        <taxon>Spermatophyta</taxon>
        <taxon>Magnoliopsida</taxon>
        <taxon>Ranunculales</taxon>
        <taxon>Circaeasteraceae</taxon>
        <taxon>Kingdonia</taxon>
    </lineage>
</organism>
<evidence type="ECO:0000256" key="7">
    <source>
        <dbReference type="SAM" id="MobiDB-lite"/>
    </source>
</evidence>
<evidence type="ECO:0000313" key="10">
    <source>
        <dbReference type="Proteomes" id="UP000541444"/>
    </source>
</evidence>
<evidence type="ECO:0000256" key="5">
    <source>
        <dbReference type="ARBA" id="ARBA00023163"/>
    </source>
</evidence>
<dbReference type="InterPro" id="IPR001005">
    <property type="entry name" value="SANT/Myb"/>
</dbReference>
<dbReference type="OrthoDB" id="2019351at2759"/>